<reference evidence="8" key="1">
    <citation type="submission" date="2024-04" db="EMBL/GenBank/DDBJ databases">
        <title>Phylogenomic analyses of a clade within the roseobacter group suggest taxonomic reassignments of species of the genera Aestuariivita, Citreicella, Loktanella, Nautella, Pelagibaca, Ruegeria, Thalassobius, Thiobacimonas and Tropicibacter, and the proposal o.</title>
        <authorList>
            <person name="Jeon C.O."/>
        </authorList>
    </citation>
    <scope>NUCLEOTIDE SEQUENCE [LARGE SCALE GENOMIC DNA]</scope>
    <source>
        <strain evidence="8">BS5-3</strain>
    </source>
</reference>
<dbReference type="CDD" id="cd07984">
    <property type="entry name" value="LPLAT_LABLAT-like"/>
    <property type="match status" value="1"/>
</dbReference>
<sequence>MTQASPQSGTKADWLADRALRGLIATMLKLPYERRVRLMGAAVNRAISPLAGYRRRSEDNLAMIYPEMPVPERQRIAKACCDNFGRTLIENYAWQEFGQRLARTEPKGDGLAPLAQAAADKRPVIFVTGHFGNHEAPRQVLTAMGHEIGGLYRPMQNPYFNDHYAKTMTSWGGPVFEQGKRGTMGFARHLKKGGMGTLLFDVRARGIEIPFLGQPAHTATSAADIALKLDALVIPYFGIRQPDGFSFQVEVEAPIKPATPHDMMIEMTQRLEGQIARRPEQWFWVHRRWKDRRKKR</sequence>
<proteinExistence type="predicted"/>
<dbReference type="PANTHER" id="PTHR30606:SF10">
    <property type="entry name" value="PHOSPHATIDYLINOSITOL MANNOSIDE ACYLTRANSFERASE"/>
    <property type="match status" value="1"/>
</dbReference>
<keyword evidence="3" id="KW-0997">Cell inner membrane</keyword>
<dbReference type="Proteomes" id="UP001440612">
    <property type="component" value="Chromosome"/>
</dbReference>
<keyword evidence="8" id="KW-1185">Reference proteome</keyword>
<accession>A0ABZ2V1C5</accession>
<keyword evidence="6 7" id="KW-0012">Acyltransferase</keyword>
<evidence type="ECO:0000313" key="7">
    <source>
        <dbReference type="EMBL" id="WZC48267.1"/>
    </source>
</evidence>
<keyword evidence="2" id="KW-1003">Cell membrane</keyword>
<gene>
    <name evidence="7" type="ORF">AABB29_15540</name>
</gene>
<evidence type="ECO:0000313" key="8">
    <source>
        <dbReference type="Proteomes" id="UP001440612"/>
    </source>
</evidence>
<evidence type="ECO:0000256" key="6">
    <source>
        <dbReference type="ARBA" id="ARBA00023315"/>
    </source>
</evidence>
<dbReference type="EMBL" id="CP150951">
    <property type="protein sequence ID" value="WZC48267.1"/>
    <property type="molecule type" value="Genomic_DNA"/>
</dbReference>
<evidence type="ECO:0000256" key="4">
    <source>
        <dbReference type="ARBA" id="ARBA00022679"/>
    </source>
</evidence>
<protein>
    <submittedName>
        <fullName evidence="7">Lysophospholipid acyltransferase family protein</fullName>
    </submittedName>
</protein>
<dbReference type="PANTHER" id="PTHR30606">
    <property type="entry name" value="LIPID A BIOSYNTHESIS LAUROYL ACYLTRANSFERASE"/>
    <property type="match status" value="1"/>
</dbReference>
<dbReference type="Pfam" id="PF03279">
    <property type="entry name" value="Lip_A_acyltrans"/>
    <property type="match status" value="1"/>
</dbReference>
<name>A0ABZ2V1C5_9RHOB</name>
<evidence type="ECO:0000256" key="5">
    <source>
        <dbReference type="ARBA" id="ARBA00023136"/>
    </source>
</evidence>
<evidence type="ECO:0000256" key="1">
    <source>
        <dbReference type="ARBA" id="ARBA00004533"/>
    </source>
</evidence>
<organism evidence="7 8">
    <name type="scientific">Yoonia phaeophyticola</name>
    <dbReference type="NCBI Taxonomy" id="3137369"/>
    <lineage>
        <taxon>Bacteria</taxon>
        <taxon>Pseudomonadati</taxon>
        <taxon>Pseudomonadota</taxon>
        <taxon>Alphaproteobacteria</taxon>
        <taxon>Rhodobacterales</taxon>
        <taxon>Paracoccaceae</taxon>
        <taxon>Yoonia</taxon>
    </lineage>
</organism>
<keyword evidence="4" id="KW-0808">Transferase</keyword>
<dbReference type="RefSeq" id="WP_341366384.1">
    <property type="nucleotide sequence ID" value="NZ_CP150951.2"/>
</dbReference>
<evidence type="ECO:0000256" key="2">
    <source>
        <dbReference type="ARBA" id="ARBA00022475"/>
    </source>
</evidence>
<dbReference type="GO" id="GO:0016746">
    <property type="term" value="F:acyltransferase activity"/>
    <property type="evidence" value="ECO:0007669"/>
    <property type="project" value="UniProtKB-KW"/>
</dbReference>
<evidence type="ECO:0000256" key="3">
    <source>
        <dbReference type="ARBA" id="ARBA00022519"/>
    </source>
</evidence>
<keyword evidence="5" id="KW-0472">Membrane</keyword>
<comment type="subcellular location">
    <subcellularLocation>
        <location evidence="1">Cell inner membrane</location>
    </subcellularLocation>
</comment>
<dbReference type="InterPro" id="IPR004960">
    <property type="entry name" value="LipA_acyltrans"/>
</dbReference>